<proteinExistence type="predicted"/>
<dbReference type="Proteomes" id="UP000014760">
    <property type="component" value="Unassembled WGS sequence"/>
</dbReference>
<reference evidence="3" key="1">
    <citation type="submission" date="2012-12" db="EMBL/GenBank/DDBJ databases">
        <authorList>
            <person name="Hellsten U."/>
            <person name="Grimwood J."/>
            <person name="Chapman J.A."/>
            <person name="Shapiro H."/>
            <person name="Aerts A."/>
            <person name="Otillar R.P."/>
            <person name="Terry A.Y."/>
            <person name="Boore J.L."/>
            <person name="Simakov O."/>
            <person name="Marletaz F."/>
            <person name="Cho S.-J."/>
            <person name="Edsinger-Gonzales E."/>
            <person name="Havlak P."/>
            <person name="Kuo D.-H."/>
            <person name="Larsson T."/>
            <person name="Lv J."/>
            <person name="Arendt D."/>
            <person name="Savage R."/>
            <person name="Osoegawa K."/>
            <person name="de Jong P."/>
            <person name="Lindberg D.R."/>
            <person name="Seaver E.C."/>
            <person name="Weisblat D.A."/>
            <person name="Putnam N.H."/>
            <person name="Grigoriev I.V."/>
            <person name="Rokhsar D.S."/>
        </authorList>
    </citation>
    <scope>NUCLEOTIDE SEQUENCE</scope>
    <source>
        <strain evidence="3">I ESC-2004</strain>
    </source>
</reference>
<name>R7TLF6_CAPTE</name>
<evidence type="ECO:0000313" key="1">
    <source>
        <dbReference type="EMBL" id="ELT94678.1"/>
    </source>
</evidence>
<dbReference type="HOGENOM" id="CLU_1788686_0_0_1"/>
<reference evidence="1 3" key="2">
    <citation type="journal article" date="2013" name="Nature">
        <title>Insights into bilaterian evolution from three spiralian genomes.</title>
        <authorList>
            <person name="Simakov O."/>
            <person name="Marletaz F."/>
            <person name="Cho S.J."/>
            <person name="Edsinger-Gonzales E."/>
            <person name="Havlak P."/>
            <person name="Hellsten U."/>
            <person name="Kuo D.H."/>
            <person name="Larsson T."/>
            <person name="Lv J."/>
            <person name="Arendt D."/>
            <person name="Savage R."/>
            <person name="Osoegawa K."/>
            <person name="de Jong P."/>
            <person name="Grimwood J."/>
            <person name="Chapman J.A."/>
            <person name="Shapiro H."/>
            <person name="Aerts A."/>
            <person name="Otillar R.P."/>
            <person name="Terry A.Y."/>
            <person name="Boore J.L."/>
            <person name="Grigoriev I.V."/>
            <person name="Lindberg D.R."/>
            <person name="Seaver E.C."/>
            <person name="Weisblat D.A."/>
            <person name="Putnam N.H."/>
            <person name="Rokhsar D.S."/>
        </authorList>
    </citation>
    <scope>NUCLEOTIDE SEQUENCE</scope>
    <source>
        <strain evidence="1 3">I ESC-2004</strain>
    </source>
</reference>
<gene>
    <name evidence="1" type="ORF">CAPTEDRAFT_187715</name>
</gene>
<sequence length="145" mass="16290">MTVSDSQPSMKCFVQIFDFFPDSMTSAGKDHIVNPHELPGKQIQKNPVLQVKSWTLTEWTPGKDDDVVQVNHTASSDETRQHLIRGSLENSRGLNSRFNCLKSNLSLHIIRKVIDRSQSCEGSGWGATITEFCIFNVLVSVRRVS</sequence>
<reference evidence="2" key="3">
    <citation type="submission" date="2015-06" db="UniProtKB">
        <authorList>
            <consortium name="EnsemblMetazoa"/>
        </authorList>
    </citation>
    <scope>IDENTIFICATION</scope>
</reference>
<organism evidence="1">
    <name type="scientific">Capitella teleta</name>
    <name type="common">Polychaete worm</name>
    <dbReference type="NCBI Taxonomy" id="283909"/>
    <lineage>
        <taxon>Eukaryota</taxon>
        <taxon>Metazoa</taxon>
        <taxon>Spiralia</taxon>
        <taxon>Lophotrochozoa</taxon>
        <taxon>Annelida</taxon>
        <taxon>Polychaeta</taxon>
        <taxon>Sedentaria</taxon>
        <taxon>Scolecida</taxon>
        <taxon>Capitellidae</taxon>
        <taxon>Capitella</taxon>
    </lineage>
</organism>
<evidence type="ECO:0000313" key="2">
    <source>
        <dbReference type="EnsemblMetazoa" id="CapteP187715"/>
    </source>
</evidence>
<dbReference type="EMBL" id="AMQN01012189">
    <property type="status" value="NOT_ANNOTATED_CDS"/>
    <property type="molecule type" value="Genomic_DNA"/>
</dbReference>
<dbReference type="EMBL" id="KB309360">
    <property type="protein sequence ID" value="ELT94678.1"/>
    <property type="molecule type" value="Genomic_DNA"/>
</dbReference>
<dbReference type="EnsemblMetazoa" id="CapteT187715">
    <property type="protein sequence ID" value="CapteP187715"/>
    <property type="gene ID" value="CapteG187715"/>
</dbReference>
<accession>R7TLF6</accession>
<keyword evidence="3" id="KW-1185">Reference proteome</keyword>
<protein>
    <submittedName>
        <fullName evidence="1 2">Uncharacterized protein</fullName>
    </submittedName>
</protein>
<evidence type="ECO:0000313" key="3">
    <source>
        <dbReference type="Proteomes" id="UP000014760"/>
    </source>
</evidence>
<dbReference type="AlphaFoldDB" id="R7TLF6"/>